<keyword evidence="1" id="KW-1133">Transmembrane helix</keyword>
<keyword evidence="1" id="KW-0472">Membrane</keyword>
<sequence length="78" mass="8771">MIIKNERIKKTIKYLMQLVIIFLAAKYIPSTKLSLKDITIIAMIGAITFAILDMFSPCLSEAGLNQFNTALSFKTLMI</sequence>
<organism evidence="2">
    <name type="scientific">Mimivirus LCMiAC01</name>
    <dbReference type="NCBI Taxonomy" id="2506608"/>
    <lineage>
        <taxon>Viruses</taxon>
        <taxon>Varidnaviria</taxon>
        <taxon>Bamfordvirae</taxon>
        <taxon>Nucleocytoviricota</taxon>
        <taxon>Megaviricetes</taxon>
        <taxon>Imitervirales</taxon>
        <taxon>Mimiviridae</taxon>
        <taxon>Klosneuvirinae</taxon>
    </lineage>
</organism>
<feature type="transmembrane region" description="Helical" evidence="1">
    <location>
        <begin position="12"/>
        <end position="28"/>
    </location>
</feature>
<name>A0A481Z277_9VIRU</name>
<evidence type="ECO:0000313" key="2">
    <source>
        <dbReference type="EMBL" id="QBK88884.1"/>
    </source>
</evidence>
<reference evidence="2" key="1">
    <citation type="journal article" date="2019" name="MBio">
        <title>Virus Genomes from Deep Sea Sediments Expand the Ocean Megavirome and Support Independent Origins of Viral Gigantism.</title>
        <authorList>
            <person name="Backstrom D."/>
            <person name="Yutin N."/>
            <person name="Jorgensen S.L."/>
            <person name="Dharamshi J."/>
            <person name="Homa F."/>
            <person name="Zaremba-Niedwiedzka K."/>
            <person name="Spang A."/>
            <person name="Wolf Y.I."/>
            <person name="Koonin E.V."/>
            <person name="Ettema T.J."/>
        </authorList>
    </citation>
    <scope>NUCLEOTIDE SEQUENCE</scope>
</reference>
<proteinExistence type="predicted"/>
<accession>A0A481Z277</accession>
<evidence type="ECO:0000256" key="1">
    <source>
        <dbReference type="SAM" id="Phobius"/>
    </source>
</evidence>
<dbReference type="EMBL" id="MK500403">
    <property type="protein sequence ID" value="QBK88884.1"/>
    <property type="molecule type" value="Genomic_DNA"/>
</dbReference>
<gene>
    <name evidence="2" type="ORF">LCMiAC01_05660</name>
</gene>
<keyword evidence="1" id="KW-0812">Transmembrane</keyword>
<protein>
    <submittedName>
        <fullName evidence="2">Uncharacterized protein</fullName>
    </submittedName>
</protein>
<feature type="transmembrane region" description="Helical" evidence="1">
    <location>
        <begin position="40"/>
        <end position="59"/>
    </location>
</feature>